<sequence length="245" mass="25772">MAVPARPCGILSRVQIADIMALVVPPVTDLLRRSRAREGAAGEQPMFPTVVAVRNGRVVAAVSTPRMAATLSCASTLSVGVGADALVLAAQAEVDGAPALTYSVMTRDRRAKFAVQRLQLDEGRTLVAEPVDGGDPQDATVLRVLAEAMAQEPMSVDRVARKDRGGTFGEDLFLPPEKGRVVVDAGTVRSLQKRVKEIAGLALYVPRSPEAGRLAIEAGLPRTCLVEAGAWSAVRVAEPGDDAQD</sequence>
<dbReference type="AlphaFoldDB" id="A0A543KQT4"/>
<dbReference type="EMBL" id="VFPU01000001">
    <property type="protein sequence ID" value="TQM97428.1"/>
    <property type="molecule type" value="Genomic_DNA"/>
</dbReference>
<keyword evidence="2" id="KW-1185">Reference proteome</keyword>
<dbReference type="Proteomes" id="UP000315133">
    <property type="component" value="Unassembled WGS sequence"/>
</dbReference>
<evidence type="ECO:0000313" key="1">
    <source>
        <dbReference type="EMBL" id="TQM97428.1"/>
    </source>
</evidence>
<comment type="caution">
    <text evidence="1">The sequence shown here is derived from an EMBL/GenBank/DDBJ whole genome shotgun (WGS) entry which is preliminary data.</text>
</comment>
<organism evidence="1 2">
    <name type="scientific">Ornithinimicrobium humiphilum</name>
    <dbReference type="NCBI Taxonomy" id="125288"/>
    <lineage>
        <taxon>Bacteria</taxon>
        <taxon>Bacillati</taxon>
        <taxon>Actinomycetota</taxon>
        <taxon>Actinomycetes</taxon>
        <taxon>Micrococcales</taxon>
        <taxon>Ornithinimicrobiaceae</taxon>
        <taxon>Ornithinimicrobium</taxon>
    </lineage>
</organism>
<name>A0A543KQT4_9MICO</name>
<reference evidence="1 2" key="1">
    <citation type="submission" date="2019-06" db="EMBL/GenBank/DDBJ databases">
        <title>Sequencing the genomes of 1000 actinobacteria strains.</title>
        <authorList>
            <person name="Klenk H.-P."/>
        </authorList>
    </citation>
    <scope>NUCLEOTIDE SEQUENCE [LARGE SCALE GENOMIC DNA]</scope>
    <source>
        <strain evidence="1 2">DSM 12362</strain>
    </source>
</reference>
<evidence type="ECO:0000313" key="2">
    <source>
        <dbReference type="Proteomes" id="UP000315133"/>
    </source>
</evidence>
<proteinExistence type="predicted"/>
<accession>A0A543KQT4</accession>
<protein>
    <submittedName>
        <fullName evidence="1">Uncharacterized protein</fullName>
    </submittedName>
</protein>
<gene>
    <name evidence="1" type="ORF">FB476_2338</name>
</gene>